<feature type="compositionally biased region" description="Acidic residues" evidence="1">
    <location>
        <begin position="100"/>
        <end position="109"/>
    </location>
</feature>
<dbReference type="EMBL" id="RQGP01000007">
    <property type="protein sequence ID" value="TGL96205.1"/>
    <property type="molecule type" value="Genomic_DNA"/>
</dbReference>
<gene>
    <name evidence="2" type="ORF">EHQ69_01770</name>
</gene>
<feature type="compositionally biased region" description="Acidic residues" evidence="1">
    <location>
        <begin position="118"/>
        <end position="159"/>
    </location>
</feature>
<dbReference type="AlphaFoldDB" id="A0A4Z0ZYD9"/>
<proteinExistence type="predicted"/>
<feature type="region of interest" description="Disordered" evidence="1">
    <location>
        <begin position="87"/>
        <end position="159"/>
    </location>
</feature>
<organism evidence="2 3">
    <name type="scientific">Leptospira congkakensis</name>
    <dbReference type="NCBI Taxonomy" id="2484932"/>
    <lineage>
        <taxon>Bacteria</taxon>
        <taxon>Pseudomonadati</taxon>
        <taxon>Spirochaetota</taxon>
        <taxon>Spirochaetia</taxon>
        <taxon>Leptospirales</taxon>
        <taxon>Leptospiraceae</taxon>
        <taxon>Leptospira</taxon>
    </lineage>
</organism>
<reference evidence="2" key="1">
    <citation type="journal article" date="2019" name="PLoS Negl. Trop. Dis.">
        <title>Revisiting the worldwide diversity of Leptospira species in the environment.</title>
        <authorList>
            <person name="Vincent A.T."/>
            <person name="Schiettekatte O."/>
            <person name="Bourhy P."/>
            <person name="Veyrier F.J."/>
            <person name="Picardeau M."/>
        </authorList>
    </citation>
    <scope>NUCLEOTIDE SEQUENCE [LARGE SCALE GENOMIC DNA]</scope>
    <source>
        <strain evidence="2">201702422</strain>
    </source>
</reference>
<sequence>MSQSHKEDFDIVSLIELCREKKYETCVAGFSTIDKIEKITLPKKLKNRKLTVQALYALTNDMVQWKYLSSEEKALLQAEKDKLAGVTSTAGTSFAPHAEEDIEEDFIPEEEARKPELEDGFEDEFGDDSDDDDDDSDDDDDFDDDSDDDSDDADEDEED</sequence>
<dbReference type="Proteomes" id="UP000298263">
    <property type="component" value="Unassembled WGS sequence"/>
</dbReference>
<evidence type="ECO:0000313" key="3">
    <source>
        <dbReference type="Proteomes" id="UP000298263"/>
    </source>
</evidence>
<accession>A0A4Z0ZYD9</accession>
<evidence type="ECO:0000313" key="2">
    <source>
        <dbReference type="EMBL" id="TGL96205.1"/>
    </source>
</evidence>
<dbReference type="OrthoDB" id="331673at2"/>
<evidence type="ECO:0000256" key="1">
    <source>
        <dbReference type="SAM" id="MobiDB-lite"/>
    </source>
</evidence>
<comment type="caution">
    <text evidence="2">The sequence shown here is derived from an EMBL/GenBank/DDBJ whole genome shotgun (WGS) entry which is preliminary data.</text>
</comment>
<keyword evidence="3" id="KW-1185">Reference proteome</keyword>
<protein>
    <submittedName>
        <fullName evidence="2">DNA primase</fullName>
    </submittedName>
</protein>
<dbReference type="RefSeq" id="WP_100735070.1">
    <property type="nucleotide sequence ID" value="NZ_RQGO01000003.1"/>
</dbReference>
<name>A0A4Z0ZYD9_9LEPT</name>